<accession>A0A1M6Z1L1</accession>
<dbReference type="Proteomes" id="UP000184130">
    <property type="component" value="Unassembled WGS sequence"/>
</dbReference>
<name>A0A1M6Z1L1_XYLRU</name>
<proteinExistence type="predicted"/>
<gene>
    <name evidence="1" type="ORF">SAMN05216463_13713</name>
</gene>
<dbReference type="AlphaFoldDB" id="A0A1M6Z1L1"/>
<reference evidence="1 2" key="1">
    <citation type="submission" date="2016-11" db="EMBL/GenBank/DDBJ databases">
        <authorList>
            <person name="Jaros S."/>
            <person name="Januszkiewicz K."/>
            <person name="Wedrychowicz H."/>
        </authorList>
    </citation>
    <scope>NUCLEOTIDE SEQUENCE [LARGE SCALE GENOMIC DNA]</scope>
    <source>
        <strain evidence="1 2">KHT3</strain>
    </source>
</reference>
<organism evidence="1 2">
    <name type="scientific">Xylanibacter ruminicola</name>
    <name type="common">Prevotella ruminicola</name>
    <dbReference type="NCBI Taxonomy" id="839"/>
    <lineage>
        <taxon>Bacteria</taxon>
        <taxon>Pseudomonadati</taxon>
        <taxon>Bacteroidota</taxon>
        <taxon>Bacteroidia</taxon>
        <taxon>Bacteroidales</taxon>
        <taxon>Prevotellaceae</taxon>
        <taxon>Xylanibacter</taxon>
    </lineage>
</organism>
<evidence type="ECO:0000313" key="1">
    <source>
        <dbReference type="EMBL" id="SHL24242.1"/>
    </source>
</evidence>
<protein>
    <submittedName>
        <fullName evidence="1">Uncharacterized protein</fullName>
    </submittedName>
</protein>
<dbReference type="EMBL" id="FRBD01000037">
    <property type="protein sequence ID" value="SHL24242.1"/>
    <property type="molecule type" value="Genomic_DNA"/>
</dbReference>
<sequence length="43" mass="5366">MMEQNKFKRYDSPEQYAEAFQQMIDAREKWREQVREQEAQIAQ</sequence>
<evidence type="ECO:0000313" key="2">
    <source>
        <dbReference type="Proteomes" id="UP000184130"/>
    </source>
</evidence>